<dbReference type="PANTHER" id="PTHR34849">
    <property type="entry name" value="SSL5025 PROTEIN"/>
    <property type="match status" value="1"/>
</dbReference>
<dbReference type="Proteomes" id="UP000485569">
    <property type="component" value="Unassembled WGS sequence"/>
</dbReference>
<dbReference type="EMBL" id="MWBQ01000088">
    <property type="protein sequence ID" value="OQA57635.1"/>
    <property type="molecule type" value="Genomic_DNA"/>
</dbReference>
<sequence length="81" mass="8867">MIDELNKEKLLHRIVVDPKVCHGKAHIAGTRVMVSVILDNLASGLSPDEILLSYPSLVIEDIHAALAYAALLSKERIEVPL</sequence>
<proteinExistence type="predicted"/>
<dbReference type="InterPro" id="IPR007367">
    <property type="entry name" value="DUF433"/>
</dbReference>
<protein>
    <recommendedName>
        <fullName evidence="2">DUF433 domain-containing protein</fullName>
    </recommendedName>
</protein>
<dbReference type="AlphaFoldDB" id="A0A1V5ST04"/>
<accession>A0A1V5ST04</accession>
<dbReference type="Gene3D" id="1.10.10.10">
    <property type="entry name" value="Winged helix-like DNA-binding domain superfamily/Winged helix DNA-binding domain"/>
    <property type="match status" value="1"/>
</dbReference>
<dbReference type="InterPro" id="IPR009057">
    <property type="entry name" value="Homeodomain-like_sf"/>
</dbReference>
<dbReference type="InterPro" id="IPR036388">
    <property type="entry name" value="WH-like_DNA-bd_sf"/>
</dbReference>
<comment type="caution">
    <text evidence="1">The sequence shown here is derived from an EMBL/GenBank/DDBJ whole genome shotgun (WGS) entry which is preliminary data.</text>
</comment>
<evidence type="ECO:0008006" key="2">
    <source>
        <dbReference type="Google" id="ProtNLM"/>
    </source>
</evidence>
<reference evidence="1" key="1">
    <citation type="submission" date="2017-02" db="EMBL/GenBank/DDBJ databases">
        <title>Delving into the versatile metabolic prowess of the omnipresent phylum Bacteroidetes.</title>
        <authorList>
            <person name="Nobu M.K."/>
            <person name="Mei R."/>
            <person name="Narihiro T."/>
            <person name="Kuroda K."/>
            <person name="Liu W.-T."/>
        </authorList>
    </citation>
    <scope>NUCLEOTIDE SEQUENCE</scope>
    <source>
        <strain evidence="1">ADurb.Bin276</strain>
    </source>
</reference>
<evidence type="ECO:0000313" key="1">
    <source>
        <dbReference type="EMBL" id="OQA57635.1"/>
    </source>
</evidence>
<organism evidence="1">
    <name type="scientific">Candidatus Atribacter allofermentans</name>
    <dbReference type="NCBI Taxonomy" id="1852833"/>
    <lineage>
        <taxon>Bacteria</taxon>
        <taxon>Pseudomonadati</taxon>
        <taxon>Atribacterota</taxon>
        <taxon>Atribacteria</taxon>
        <taxon>Atribacterales</taxon>
        <taxon>Atribacteraceae</taxon>
        <taxon>Atribacter</taxon>
    </lineage>
</organism>
<name>A0A1V5ST04_9BACT</name>
<dbReference type="Pfam" id="PF04255">
    <property type="entry name" value="DUF433"/>
    <property type="match status" value="1"/>
</dbReference>
<dbReference type="SUPFAM" id="SSF46689">
    <property type="entry name" value="Homeodomain-like"/>
    <property type="match status" value="1"/>
</dbReference>
<gene>
    <name evidence="1" type="ORF">BWY41_01258</name>
</gene>
<dbReference type="PANTHER" id="PTHR34849:SF3">
    <property type="entry name" value="SSR2962 PROTEIN"/>
    <property type="match status" value="1"/>
</dbReference>